<dbReference type="InterPro" id="IPR036291">
    <property type="entry name" value="NAD(P)-bd_dom_sf"/>
</dbReference>
<keyword evidence="5" id="KW-1185">Reference proteome</keyword>
<dbReference type="Pfam" id="PF00106">
    <property type="entry name" value="adh_short"/>
    <property type="match status" value="1"/>
</dbReference>
<evidence type="ECO:0000313" key="5">
    <source>
        <dbReference type="Proteomes" id="UP000799777"/>
    </source>
</evidence>
<dbReference type="PANTHER" id="PTHR44196">
    <property type="entry name" value="DEHYDROGENASE/REDUCTASE SDR FAMILY MEMBER 7B"/>
    <property type="match status" value="1"/>
</dbReference>
<organism evidence="4 5">
    <name type="scientific">Setomelanomma holmii</name>
    <dbReference type="NCBI Taxonomy" id="210430"/>
    <lineage>
        <taxon>Eukaryota</taxon>
        <taxon>Fungi</taxon>
        <taxon>Dikarya</taxon>
        <taxon>Ascomycota</taxon>
        <taxon>Pezizomycotina</taxon>
        <taxon>Dothideomycetes</taxon>
        <taxon>Pleosporomycetidae</taxon>
        <taxon>Pleosporales</taxon>
        <taxon>Pleosporineae</taxon>
        <taxon>Phaeosphaeriaceae</taxon>
        <taxon>Setomelanomma</taxon>
    </lineage>
</organism>
<dbReference type="GO" id="GO:0016491">
    <property type="term" value="F:oxidoreductase activity"/>
    <property type="evidence" value="ECO:0007669"/>
    <property type="project" value="UniProtKB-KW"/>
</dbReference>
<dbReference type="PANTHER" id="PTHR44196:SF1">
    <property type="entry name" value="DEHYDROGENASE_REDUCTASE SDR FAMILY MEMBER 7B"/>
    <property type="match status" value="1"/>
</dbReference>
<dbReference type="InterPro" id="IPR002347">
    <property type="entry name" value="SDR_fam"/>
</dbReference>
<comment type="caution">
    <text evidence="4">The sequence shown here is derived from an EMBL/GenBank/DDBJ whole genome shotgun (WGS) entry which is preliminary data.</text>
</comment>
<dbReference type="CDD" id="cd05233">
    <property type="entry name" value="SDR_c"/>
    <property type="match status" value="1"/>
</dbReference>
<dbReference type="PRINTS" id="PR00081">
    <property type="entry name" value="GDHRDH"/>
</dbReference>
<gene>
    <name evidence="4" type="ORF">EK21DRAFT_71146</name>
</gene>
<dbReference type="EMBL" id="ML978221">
    <property type="protein sequence ID" value="KAF2027844.1"/>
    <property type="molecule type" value="Genomic_DNA"/>
</dbReference>
<protein>
    <submittedName>
        <fullName evidence="4">NAD(P)-binding protein</fullName>
    </submittedName>
</protein>
<comment type="similarity">
    <text evidence="1">Belongs to the short-chain dehydrogenases/reductases (SDR) family.</text>
</comment>
<dbReference type="Gene3D" id="3.40.50.720">
    <property type="entry name" value="NAD(P)-binding Rossmann-like Domain"/>
    <property type="match status" value="1"/>
</dbReference>
<dbReference type="SUPFAM" id="SSF51735">
    <property type="entry name" value="NAD(P)-binding Rossmann-fold domains"/>
    <property type="match status" value="1"/>
</dbReference>
<evidence type="ECO:0000256" key="2">
    <source>
        <dbReference type="ARBA" id="ARBA00023002"/>
    </source>
</evidence>
<feature type="domain" description="Ketoreductase" evidence="3">
    <location>
        <begin position="36"/>
        <end position="218"/>
    </location>
</feature>
<proteinExistence type="inferred from homology"/>
<evidence type="ECO:0000256" key="1">
    <source>
        <dbReference type="ARBA" id="ARBA00006484"/>
    </source>
</evidence>
<evidence type="ECO:0000259" key="3">
    <source>
        <dbReference type="SMART" id="SM00822"/>
    </source>
</evidence>
<dbReference type="Proteomes" id="UP000799777">
    <property type="component" value="Unassembled WGS sequence"/>
</dbReference>
<keyword evidence="2" id="KW-0560">Oxidoreductase</keyword>
<dbReference type="OrthoDB" id="1933717at2759"/>
<dbReference type="AlphaFoldDB" id="A0A9P4H5E4"/>
<sequence>MDPNAFTTPFQLTKSMRRDIYPAIDPKNPDLNAAGKVVLITGATGGIGGEVARAWATADAKGIIIVGGRNKHLLDEPANAVKAISPSTKVLALTADLTSQTAVATLFAEAIKAFSTVDVVVHAAASAESGTTGDMAPDEWFRGFEINVKGSYSIAHEYLKVVENGTLIFLGTLGASLTVPGMSSYSASKLAVMKLAEFLDAEKTNLRVFTIHPGIVQQTETGRGAVVDALTPFAHDKGIQTGGLSLYLAQPKADYLRGGFVAVNWDVAELEVHKEEIVEKKLLKLAFLNAKLGPEGHPWL</sequence>
<evidence type="ECO:0000313" key="4">
    <source>
        <dbReference type="EMBL" id="KAF2027844.1"/>
    </source>
</evidence>
<name>A0A9P4H5E4_9PLEO</name>
<dbReference type="GO" id="GO:0016020">
    <property type="term" value="C:membrane"/>
    <property type="evidence" value="ECO:0007669"/>
    <property type="project" value="TreeGrafter"/>
</dbReference>
<dbReference type="InterPro" id="IPR057326">
    <property type="entry name" value="KR_dom"/>
</dbReference>
<accession>A0A9P4H5E4</accession>
<reference evidence="4" key="1">
    <citation type="journal article" date="2020" name="Stud. Mycol.">
        <title>101 Dothideomycetes genomes: a test case for predicting lifestyles and emergence of pathogens.</title>
        <authorList>
            <person name="Haridas S."/>
            <person name="Albert R."/>
            <person name="Binder M."/>
            <person name="Bloem J."/>
            <person name="Labutti K."/>
            <person name="Salamov A."/>
            <person name="Andreopoulos B."/>
            <person name="Baker S."/>
            <person name="Barry K."/>
            <person name="Bills G."/>
            <person name="Bluhm B."/>
            <person name="Cannon C."/>
            <person name="Castanera R."/>
            <person name="Culley D."/>
            <person name="Daum C."/>
            <person name="Ezra D."/>
            <person name="Gonzalez J."/>
            <person name="Henrissat B."/>
            <person name="Kuo A."/>
            <person name="Liang C."/>
            <person name="Lipzen A."/>
            <person name="Lutzoni F."/>
            <person name="Magnuson J."/>
            <person name="Mondo S."/>
            <person name="Nolan M."/>
            <person name="Ohm R."/>
            <person name="Pangilinan J."/>
            <person name="Park H.-J."/>
            <person name="Ramirez L."/>
            <person name="Alfaro M."/>
            <person name="Sun H."/>
            <person name="Tritt A."/>
            <person name="Yoshinaga Y."/>
            <person name="Zwiers L.-H."/>
            <person name="Turgeon B."/>
            <person name="Goodwin S."/>
            <person name="Spatafora J."/>
            <person name="Crous P."/>
            <person name="Grigoriev I."/>
        </authorList>
    </citation>
    <scope>NUCLEOTIDE SEQUENCE</scope>
    <source>
        <strain evidence="4">CBS 110217</strain>
    </source>
</reference>
<dbReference type="SMART" id="SM00822">
    <property type="entry name" value="PKS_KR"/>
    <property type="match status" value="1"/>
</dbReference>